<comment type="caution">
    <text evidence="2">The sequence shown here is derived from an EMBL/GenBank/DDBJ whole genome shotgun (WGS) entry which is preliminary data.</text>
</comment>
<dbReference type="GO" id="GO:0003700">
    <property type="term" value="F:DNA-binding transcription factor activity"/>
    <property type="evidence" value="ECO:0007669"/>
    <property type="project" value="InterPro"/>
</dbReference>
<protein>
    <submittedName>
        <fullName evidence="2">Winged helix-turn-helix transcriptional regulator</fullName>
    </submittedName>
</protein>
<dbReference type="Proteomes" id="UP000824109">
    <property type="component" value="Unassembled WGS sequence"/>
</dbReference>
<gene>
    <name evidence="2" type="ORF">IAA61_07365</name>
</gene>
<dbReference type="SUPFAM" id="SSF46785">
    <property type="entry name" value="Winged helix' DNA-binding domain"/>
    <property type="match status" value="1"/>
</dbReference>
<dbReference type="EMBL" id="DVNB01000078">
    <property type="protein sequence ID" value="HIU57616.1"/>
    <property type="molecule type" value="Genomic_DNA"/>
</dbReference>
<organism evidence="2 3">
    <name type="scientific">Candidatus Ornithomonoglobus merdipullorum</name>
    <dbReference type="NCBI Taxonomy" id="2840895"/>
    <lineage>
        <taxon>Bacteria</taxon>
        <taxon>Bacillati</taxon>
        <taxon>Bacillota</taxon>
        <taxon>Clostridia</taxon>
        <taxon>Candidatus Ornithomonoglobus</taxon>
    </lineage>
</organism>
<dbReference type="InterPro" id="IPR036390">
    <property type="entry name" value="WH_DNA-bd_sf"/>
</dbReference>
<evidence type="ECO:0000313" key="2">
    <source>
        <dbReference type="EMBL" id="HIU57616.1"/>
    </source>
</evidence>
<dbReference type="Gene3D" id="1.10.10.10">
    <property type="entry name" value="Winged helix-like DNA-binding domain superfamily/Winged helix DNA-binding domain"/>
    <property type="match status" value="1"/>
</dbReference>
<evidence type="ECO:0000313" key="3">
    <source>
        <dbReference type="Proteomes" id="UP000824109"/>
    </source>
</evidence>
<reference evidence="2" key="2">
    <citation type="journal article" date="2021" name="PeerJ">
        <title>Extensive microbial diversity within the chicken gut microbiome revealed by metagenomics and culture.</title>
        <authorList>
            <person name="Gilroy R."/>
            <person name="Ravi A."/>
            <person name="Getino M."/>
            <person name="Pursley I."/>
            <person name="Horton D.L."/>
            <person name="Alikhan N.F."/>
            <person name="Baker D."/>
            <person name="Gharbi K."/>
            <person name="Hall N."/>
            <person name="Watson M."/>
            <person name="Adriaenssens E.M."/>
            <person name="Foster-Nyarko E."/>
            <person name="Jarju S."/>
            <person name="Secka A."/>
            <person name="Antonio M."/>
            <person name="Oren A."/>
            <person name="Chaudhuri R.R."/>
            <person name="La Ragione R."/>
            <person name="Hildebrand F."/>
            <person name="Pallen M.J."/>
        </authorList>
    </citation>
    <scope>NUCLEOTIDE SEQUENCE</scope>
    <source>
        <strain evidence="2">USAMLcec3-3695</strain>
    </source>
</reference>
<dbReference type="SMART" id="SM00347">
    <property type="entry name" value="HTH_MARR"/>
    <property type="match status" value="1"/>
</dbReference>
<dbReference type="AlphaFoldDB" id="A0A9D1MC90"/>
<feature type="domain" description="HTH marR-type" evidence="1">
    <location>
        <begin position="26"/>
        <end position="125"/>
    </location>
</feature>
<dbReference type="Pfam" id="PF12802">
    <property type="entry name" value="MarR_2"/>
    <property type="match status" value="1"/>
</dbReference>
<reference evidence="2" key="1">
    <citation type="submission" date="2020-10" db="EMBL/GenBank/DDBJ databases">
        <authorList>
            <person name="Gilroy R."/>
        </authorList>
    </citation>
    <scope>NUCLEOTIDE SEQUENCE</scope>
    <source>
        <strain evidence="2">USAMLcec3-3695</strain>
    </source>
</reference>
<sequence>MIEGKGHEIIRRVMHELNRIDGVYYFYSKKSGINENMLTVLYALDDGNAHSQKDICEEWLIPKTTISSVIRGLENDGYVSLMSAEHTKEKTIVLTKKGKAFVSEILKDIYKAERTAMDAALEKYPDFVDAITEFTERLSGEFDKLI</sequence>
<dbReference type="InterPro" id="IPR000835">
    <property type="entry name" value="HTH_MarR-typ"/>
</dbReference>
<evidence type="ECO:0000259" key="1">
    <source>
        <dbReference type="SMART" id="SM00347"/>
    </source>
</evidence>
<proteinExistence type="predicted"/>
<dbReference type="InterPro" id="IPR036388">
    <property type="entry name" value="WH-like_DNA-bd_sf"/>
</dbReference>
<accession>A0A9D1MC90</accession>
<name>A0A9D1MC90_9FIRM</name>